<name>A0A7Y9L9H4_9ACTN</name>
<protein>
    <submittedName>
        <fullName evidence="1">Uncharacterized protein</fullName>
    </submittedName>
</protein>
<dbReference type="EMBL" id="JACCBU010000001">
    <property type="protein sequence ID" value="NYE69587.1"/>
    <property type="molecule type" value="Genomic_DNA"/>
</dbReference>
<gene>
    <name evidence="1" type="ORF">BKA15_000916</name>
</gene>
<dbReference type="RefSeq" id="WP_179748460.1">
    <property type="nucleotide sequence ID" value="NZ_JACCBU010000001.1"/>
</dbReference>
<reference evidence="1 2" key="1">
    <citation type="submission" date="2020-07" db="EMBL/GenBank/DDBJ databases">
        <title>Sequencing the genomes of 1000 actinobacteria strains.</title>
        <authorList>
            <person name="Klenk H.-P."/>
        </authorList>
    </citation>
    <scope>NUCLEOTIDE SEQUENCE [LARGE SCALE GENOMIC DNA]</scope>
    <source>
        <strain evidence="1 2">DSM 22083</strain>
    </source>
</reference>
<comment type="caution">
    <text evidence="1">The sequence shown here is derived from an EMBL/GenBank/DDBJ whole genome shotgun (WGS) entry which is preliminary data.</text>
</comment>
<dbReference type="Proteomes" id="UP000569914">
    <property type="component" value="Unassembled WGS sequence"/>
</dbReference>
<keyword evidence="2" id="KW-1185">Reference proteome</keyword>
<organism evidence="1 2">
    <name type="scientific">Microlunatus parietis</name>
    <dbReference type="NCBI Taxonomy" id="682979"/>
    <lineage>
        <taxon>Bacteria</taxon>
        <taxon>Bacillati</taxon>
        <taxon>Actinomycetota</taxon>
        <taxon>Actinomycetes</taxon>
        <taxon>Propionibacteriales</taxon>
        <taxon>Propionibacteriaceae</taxon>
        <taxon>Microlunatus</taxon>
    </lineage>
</organism>
<dbReference type="AlphaFoldDB" id="A0A7Y9L9H4"/>
<evidence type="ECO:0000313" key="2">
    <source>
        <dbReference type="Proteomes" id="UP000569914"/>
    </source>
</evidence>
<accession>A0A7Y9L9H4</accession>
<evidence type="ECO:0000313" key="1">
    <source>
        <dbReference type="EMBL" id="NYE69587.1"/>
    </source>
</evidence>
<proteinExistence type="predicted"/>
<sequence length="89" mass="10092">MQVRNPLDALLTQGRGVNALRCHPDHRRTLHRLVERGRLAAVLPGVLAPPEAVDRLDVRLRALASWDDDLVLTRWAAARLTFWPDLPSR</sequence>